<comment type="caution">
    <text evidence="17">The sequence shown here is derived from an EMBL/GenBank/DDBJ whole genome shotgun (WGS) entry which is preliminary data.</text>
</comment>
<dbReference type="InterPro" id="IPR035966">
    <property type="entry name" value="PKF_sf"/>
</dbReference>
<dbReference type="PRINTS" id="PR00476">
    <property type="entry name" value="PHFRCTKINASE"/>
</dbReference>
<accession>A0ABW2ASK7</accession>
<evidence type="ECO:0000256" key="3">
    <source>
        <dbReference type="ARBA" id="ARBA00004496"/>
    </source>
</evidence>
<comment type="function">
    <text evidence="2">Catalyzes the phosphorylation of D-fructose 6-phosphate to fructose 1,6-bisphosphate by ATP, the first committing step of glycolysis.</text>
</comment>
<evidence type="ECO:0000313" key="18">
    <source>
        <dbReference type="Proteomes" id="UP001596356"/>
    </source>
</evidence>
<evidence type="ECO:0000256" key="1">
    <source>
        <dbReference type="ARBA" id="ARBA00001946"/>
    </source>
</evidence>
<comment type="cofactor">
    <cofactor evidence="1">
        <name>Mg(2+)</name>
        <dbReference type="ChEBI" id="CHEBI:18420"/>
    </cofactor>
</comment>
<evidence type="ECO:0000256" key="10">
    <source>
        <dbReference type="ARBA" id="ARBA00022777"/>
    </source>
</evidence>
<evidence type="ECO:0000256" key="4">
    <source>
        <dbReference type="ARBA" id="ARBA00004679"/>
    </source>
</evidence>
<evidence type="ECO:0000256" key="8">
    <source>
        <dbReference type="ARBA" id="ARBA00022723"/>
    </source>
</evidence>
<evidence type="ECO:0000256" key="5">
    <source>
        <dbReference type="ARBA" id="ARBA00012055"/>
    </source>
</evidence>
<evidence type="ECO:0000256" key="2">
    <source>
        <dbReference type="ARBA" id="ARBA00002659"/>
    </source>
</evidence>
<comment type="subcellular location">
    <subcellularLocation>
        <location evidence="3">Cytoplasm</location>
    </subcellularLocation>
</comment>
<dbReference type="Gene3D" id="3.40.50.460">
    <property type="entry name" value="Phosphofructokinase domain"/>
    <property type="match status" value="1"/>
</dbReference>
<proteinExistence type="inferred from homology"/>
<dbReference type="Pfam" id="PF00365">
    <property type="entry name" value="PFK"/>
    <property type="match status" value="1"/>
</dbReference>
<organism evidence="17 18">
    <name type="scientific">Branchiibius cervicis</name>
    <dbReference type="NCBI Taxonomy" id="908252"/>
    <lineage>
        <taxon>Bacteria</taxon>
        <taxon>Bacillati</taxon>
        <taxon>Actinomycetota</taxon>
        <taxon>Actinomycetes</taxon>
        <taxon>Micrococcales</taxon>
        <taxon>Dermacoccaceae</taxon>
        <taxon>Branchiibius</taxon>
    </lineage>
</organism>
<dbReference type="EC" id="2.7.1.11" evidence="5"/>
<keyword evidence="18" id="KW-1185">Reference proteome</keyword>
<evidence type="ECO:0000256" key="15">
    <source>
        <dbReference type="ARBA" id="ARBA00048070"/>
    </source>
</evidence>
<dbReference type="GO" id="GO:0003872">
    <property type="term" value="F:6-phosphofructokinase activity"/>
    <property type="evidence" value="ECO:0007669"/>
    <property type="project" value="UniProtKB-EC"/>
</dbReference>
<keyword evidence="9" id="KW-0547">Nucleotide-binding</keyword>
<comment type="catalytic activity">
    <reaction evidence="15">
        <text>beta-D-fructose 6-phosphate + ATP = beta-D-fructose 1,6-bisphosphate + ADP + H(+)</text>
        <dbReference type="Rhea" id="RHEA:16109"/>
        <dbReference type="ChEBI" id="CHEBI:15378"/>
        <dbReference type="ChEBI" id="CHEBI:30616"/>
        <dbReference type="ChEBI" id="CHEBI:32966"/>
        <dbReference type="ChEBI" id="CHEBI:57634"/>
        <dbReference type="ChEBI" id="CHEBI:456216"/>
        <dbReference type="EC" id="2.7.1.11"/>
    </reaction>
</comment>
<dbReference type="InterPro" id="IPR022953">
    <property type="entry name" value="ATP_PFK"/>
</dbReference>
<dbReference type="RefSeq" id="WP_377822287.1">
    <property type="nucleotide sequence ID" value="NZ_JBHSWJ010000002.1"/>
</dbReference>
<keyword evidence="13" id="KW-0324">Glycolysis</keyword>
<evidence type="ECO:0000256" key="12">
    <source>
        <dbReference type="ARBA" id="ARBA00022842"/>
    </source>
</evidence>
<keyword evidence="11" id="KW-0067">ATP-binding</keyword>
<keyword evidence="6" id="KW-0963">Cytoplasm</keyword>
<keyword evidence="7 17" id="KW-0808">Transferase</keyword>
<dbReference type="Gene3D" id="3.40.50.450">
    <property type="match status" value="1"/>
</dbReference>
<evidence type="ECO:0000256" key="7">
    <source>
        <dbReference type="ARBA" id="ARBA00022679"/>
    </source>
</evidence>
<protein>
    <recommendedName>
        <fullName evidence="5">6-phosphofructokinase</fullName>
        <ecNumber evidence="5">2.7.1.11</ecNumber>
    </recommendedName>
</protein>
<dbReference type="SUPFAM" id="SSF53784">
    <property type="entry name" value="Phosphofructokinase"/>
    <property type="match status" value="1"/>
</dbReference>
<dbReference type="PANTHER" id="PTHR13697">
    <property type="entry name" value="PHOSPHOFRUCTOKINASE"/>
    <property type="match status" value="1"/>
</dbReference>
<gene>
    <name evidence="17" type="ORF">ACFQBT_09695</name>
</gene>
<keyword evidence="10" id="KW-0418">Kinase</keyword>
<reference evidence="18" key="1">
    <citation type="journal article" date="2019" name="Int. J. Syst. Evol. Microbiol.">
        <title>The Global Catalogue of Microorganisms (GCM) 10K type strain sequencing project: providing services to taxonomists for standard genome sequencing and annotation.</title>
        <authorList>
            <consortium name="The Broad Institute Genomics Platform"/>
            <consortium name="The Broad Institute Genome Sequencing Center for Infectious Disease"/>
            <person name="Wu L."/>
            <person name="Ma J."/>
        </authorList>
    </citation>
    <scope>NUCLEOTIDE SEQUENCE [LARGE SCALE GENOMIC DNA]</scope>
    <source>
        <strain evidence="18">NBRC 106593</strain>
    </source>
</reference>
<comment type="similarity">
    <text evidence="14">Belongs to the phosphofructokinase type A (PFKA) family.</text>
</comment>
<comment type="pathway">
    <text evidence="4">Carbohydrate degradation; glycolysis; D-glyceraldehyde 3-phosphate and glycerone phosphate from D-glucose: step 3/4.</text>
</comment>
<dbReference type="EMBL" id="JBHSWJ010000002">
    <property type="protein sequence ID" value="MFC6714067.1"/>
    <property type="molecule type" value="Genomic_DNA"/>
</dbReference>
<keyword evidence="8" id="KW-0479">Metal-binding</keyword>
<evidence type="ECO:0000256" key="14">
    <source>
        <dbReference type="ARBA" id="ARBA00038478"/>
    </source>
</evidence>
<name>A0ABW2ASK7_9MICO</name>
<sequence>MGAAAARAAVDADLTADAHLVGIRGTRPELSLLRDALARAGQIAQCAQHGDGAGVRALRGAAFGDLVRTSDAMARAVPRSPQEDARRVGVLVEGPLAPGMNAVVRALVRLGLSEGLEFAQIDDGLAGLVTGQVRRLDWDSVCGWAGEAGSRVISGDARPVDLSDVGAALEKHGLDALVVLGGWSAYEQATRLAALEVPTVVIPASIGGDVPGTETCVGADSAVNWIVSNADRIRHLGTSQVRCIVVETGGDACGYLPTVAGLAGGAVRVYVPEEPVDAAIIREDAQRLARSVDQGQRLGLVIRGERAAGALTTDELCRAFEEFGDGRFTMHQVVPGQTQFGGSPSPADRLLAARVARCAVTWLASADGTCPAHVVTTVREGLVSPEPLASVATGADPMRRRRTDTWWSELAVLSEALSNRPGTSARLTRKFALSPGSFARPALVVPTG</sequence>
<feature type="domain" description="Phosphofructokinase" evidence="16">
    <location>
        <begin position="87"/>
        <end position="363"/>
    </location>
</feature>
<evidence type="ECO:0000256" key="6">
    <source>
        <dbReference type="ARBA" id="ARBA00022490"/>
    </source>
</evidence>
<evidence type="ECO:0000256" key="11">
    <source>
        <dbReference type="ARBA" id="ARBA00022840"/>
    </source>
</evidence>
<evidence type="ECO:0000313" key="17">
    <source>
        <dbReference type="EMBL" id="MFC6714067.1"/>
    </source>
</evidence>
<dbReference type="InterPro" id="IPR000023">
    <property type="entry name" value="Phosphofructokinase_dom"/>
</dbReference>
<evidence type="ECO:0000256" key="13">
    <source>
        <dbReference type="ARBA" id="ARBA00023152"/>
    </source>
</evidence>
<dbReference type="Proteomes" id="UP001596356">
    <property type="component" value="Unassembled WGS sequence"/>
</dbReference>
<evidence type="ECO:0000259" key="16">
    <source>
        <dbReference type="Pfam" id="PF00365"/>
    </source>
</evidence>
<dbReference type="PANTHER" id="PTHR13697:SF4">
    <property type="entry name" value="ATP-DEPENDENT 6-PHOSPHOFRUCTOKINASE"/>
    <property type="match status" value="1"/>
</dbReference>
<keyword evidence="12" id="KW-0460">Magnesium</keyword>
<evidence type="ECO:0000256" key="9">
    <source>
        <dbReference type="ARBA" id="ARBA00022741"/>
    </source>
</evidence>